<dbReference type="GO" id="GO:0003983">
    <property type="term" value="F:UTP:glucose-1-phosphate uridylyltransferase activity"/>
    <property type="evidence" value="ECO:0007669"/>
    <property type="project" value="InterPro"/>
</dbReference>
<keyword evidence="2 3" id="KW-0548">Nucleotidyltransferase</keyword>
<accession>A0A2U1TF28</accession>
<proteinExistence type="predicted"/>
<evidence type="ECO:0000256" key="1">
    <source>
        <dbReference type="ARBA" id="ARBA00022679"/>
    </source>
</evidence>
<reference evidence="5" key="1">
    <citation type="submission" date="2018-04" db="EMBL/GenBank/DDBJ databases">
        <authorList>
            <person name="Liu S."/>
            <person name="Wang Z."/>
            <person name="Li J."/>
        </authorList>
    </citation>
    <scope>NUCLEOTIDE SEQUENCE [LARGE SCALE GENOMIC DNA]</scope>
    <source>
        <strain evidence="5">622</strain>
    </source>
</reference>
<dbReference type="EMBL" id="QEFB01000001">
    <property type="protein sequence ID" value="PWC08580.1"/>
    <property type="molecule type" value="Genomic_DNA"/>
</dbReference>
<keyword evidence="1 3" id="KW-0808">Transferase</keyword>
<dbReference type="PANTHER" id="PTHR43197">
    <property type="entry name" value="UTP--GLUCOSE-1-PHOSPHATE URIDYLYLTRANSFERASE"/>
    <property type="match status" value="1"/>
</dbReference>
<dbReference type="Gene3D" id="3.90.550.10">
    <property type="entry name" value="Spore Coat Polysaccharide Biosynthesis Protein SpsA, Chain A"/>
    <property type="match status" value="1"/>
</dbReference>
<evidence type="ECO:0000313" key="5">
    <source>
        <dbReference type="Proteomes" id="UP000244962"/>
    </source>
</evidence>
<sequence length="83" mass="9061">IFDVLETTAPGKGGEIQLTDAMQVLAADDSIAGGVYGVIFRGRRYDTGDRLDYIKAIIQLASDRDDLGADLKPWIKEFASKLD</sequence>
<dbReference type="SUPFAM" id="SSF53448">
    <property type="entry name" value="Nucleotide-diphospho-sugar transferases"/>
    <property type="match status" value="1"/>
</dbReference>
<comment type="caution">
    <text evidence="3">The sequence shown here is derived from an EMBL/GenBank/DDBJ whole genome shotgun (WGS) entry which is preliminary data.</text>
</comment>
<protein>
    <submittedName>
        <fullName evidence="3">UTP--glucose-1-phosphate uridylyltransferase</fullName>
    </submittedName>
</protein>
<keyword evidence="5" id="KW-1185">Reference proteome</keyword>
<evidence type="ECO:0000256" key="2">
    <source>
        <dbReference type="ARBA" id="ARBA00022695"/>
    </source>
</evidence>
<dbReference type="GO" id="GO:0006011">
    <property type="term" value="P:UDP-alpha-D-glucose metabolic process"/>
    <property type="evidence" value="ECO:0007669"/>
    <property type="project" value="InterPro"/>
</dbReference>
<evidence type="ECO:0000313" key="4">
    <source>
        <dbReference type="EMBL" id="PWC08580.1"/>
    </source>
</evidence>
<name>A0A2U1TF28_9MICO</name>
<dbReference type="Proteomes" id="UP000244962">
    <property type="component" value="Unassembled WGS sequence"/>
</dbReference>
<dbReference type="EMBL" id="QEFB01000004">
    <property type="protein sequence ID" value="PWC07476.1"/>
    <property type="molecule type" value="Genomic_DNA"/>
</dbReference>
<organism evidence="3 5">
    <name type="scientific">Mycetocola zhujimingii</name>
    <dbReference type="NCBI Taxonomy" id="2079792"/>
    <lineage>
        <taxon>Bacteria</taxon>
        <taxon>Bacillati</taxon>
        <taxon>Actinomycetota</taxon>
        <taxon>Actinomycetes</taxon>
        <taxon>Micrococcales</taxon>
        <taxon>Microbacteriaceae</taxon>
        <taxon>Mycetocola</taxon>
    </lineage>
</organism>
<dbReference type="PANTHER" id="PTHR43197:SF1">
    <property type="entry name" value="UTP--GLUCOSE-1-PHOSPHATE URIDYLYLTRANSFERASE"/>
    <property type="match status" value="1"/>
</dbReference>
<gene>
    <name evidence="4" type="ORF">DF223_04475</name>
    <name evidence="3" type="ORF">DF223_05340</name>
</gene>
<dbReference type="InterPro" id="IPR029044">
    <property type="entry name" value="Nucleotide-diphossugar_trans"/>
</dbReference>
<evidence type="ECO:0000313" key="3">
    <source>
        <dbReference type="EMBL" id="PWC07476.1"/>
    </source>
</evidence>
<dbReference type="AlphaFoldDB" id="A0A2U1TF28"/>
<feature type="non-terminal residue" evidence="3">
    <location>
        <position position="1"/>
    </location>
</feature>
<dbReference type="InterPro" id="IPR005771">
    <property type="entry name" value="GalU_uridylyltTrfase_bac/arc"/>
</dbReference>
<reference evidence="3" key="2">
    <citation type="submission" date="2018-04" db="EMBL/GenBank/DDBJ databases">
        <authorList>
            <person name="Go L.Y."/>
            <person name="Mitchell J.A."/>
        </authorList>
    </citation>
    <scope>NUCLEOTIDE SEQUENCE [LARGE SCALE GENOMIC DNA]</scope>
    <source>
        <strain evidence="3">622</strain>
    </source>
</reference>